<dbReference type="SUPFAM" id="SSF53335">
    <property type="entry name" value="S-adenosyl-L-methionine-dependent methyltransferases"/>
    <property type="match status" value="1"/>
</dbReference>
<reference evidence="1" key="1">
    <citation type="journal article" date="2023" name="Insect Mol. Biol.">
        <title>Genome sequencing provides insights into the evolution of gene families encoding plant cell wall-degrading enzymes in longhorned beetles.</title>
        <authorList>
            <person name="Shin N.R."/>
            <person name="Okamura Y."/>
            <person name="Kirsch R."/>
            <person name="Pauchet Y."/>
        </authorList>
    </citation>
    <scope>NUCLEOTIDE SEQUENCE</scope>
    <source>
        <strain evidence="1">MMC_N1</strain>
    </source>
</reference>
<proteinExistence type="predicted"/>
<gene>
    <name evidence="1" type="ORF">NQ317_006316</name>
</gene>
<evidence type="ECO:0000313" key="2">
    <source>
        <dbReference type="Proteomes" id="UP001162164"/>
    </source>
</evidence>
<dbReference type="PANTHER" id="PTHR12890:SF0">
    <property type="entry name" value="PROTEIN-L-HISTIDINE N-PROS-METHYLTRANSFERASE"/>
    <property type="match status" value="1"/>
</dbReference>
<dbReference type="InterPro" id="IPR007884">
    <property type="entry name" value="METL9"/>
</dbReference>
<evidence type="ECO:0000313" key="1">
    <source>
        <dbReference type="EMBL" id="KAJ8979852.1"/>
    </source>
</evidence>
<dbReference type="PANTHER" id="PTHR12890">
    <property type="entry name" value="DREV PROTEIN"/>
    <property type="match status" value="1"/>
</dbReference>
<name>A0ABQ9JR58_9CUCU</name>
<dbReference type="Proteomes" id="UP001162164">
    <property type="component" value="Unassembled WGS sequence"/>
</dbReference>
<keyword evidence="2" id="KW-1185">Reference proteome</keyword>
<dbReference type="InterPro" id="IPR029063">
    <property type="entry name" value="SAM-dependent_MTases_sf"/>
</dbReference>
<sequence length="215" mass="24855">MICLLRRNSYEYLRKHSKIALRCYRWLQRGSMFVVSQPQFRKLLRVDDNWRTDTLLDLGAGDGEVTAHLAPLFDKVYATEVSNTMRTLLQRRGYVLLDVENWHLDRKYDVISCLNLIDRCDTPLELLSQIRISLQPGGRVLLAVVLPFSAYVESGAPDHKPKELLPISGSTFEEQVNSVVTNVLSPAQFEVISWSRVPYLCEGDLHQSYYWLDDY</sequence>
<organism evidence="1 2">
    <name type="scientific">Molorchus minor</name>
    <dbReference type="NCBI Taxonomy" id="1323400"/>
    <lineage>
        <taxon>Eukaryota</taxon>
        <taxon>Metazoa</taxon>
        <taxon>Ecdysozoa</taxon>
        <taxon>Arthropoda</taxon>
        <taxon>Hexapoda</taxon>
        <taxon>Insecta</taxon>
        <taxon>Pterygota</taxon>
        <taxon>Neoptera</taxon>
        <taxon>Endopterygota</taxon>
        <taxon>Coleoptera</taxon>
        <taxon>Polyphaga</taxon>
        <taxon>Cucujiformia</taxon>
        <taxon>Chrysomeloidea</taxon>
        <taxon>Cerambycidae</taxon>
        <taxon>Lamiinae</taxon>
        <taxon>Monochamini</taxon>
        <taxon>Molorchus</taxon>
    </lineage>
</organism>
<dbReference type="EMBL" id="JAPWTJ010000308">
    <property type="protein sequence ID" value="KAJ8979852.1"/>
    <property type="molecule type" value="Genomic_DNA"/>
</dbReference>
<accession>A0ABQ9JR58</accession>
<dbReference type="CDD" id="cd02440">
    <property type="entry name" value="AdoMet_MTases"/>
    <property type="match status" value="1"/>
</dbReference>
<dbReference type="Pfam" id="PF05219">
    <property type="entry name" value="DREV"/>
    <property type="match status" value="1"/>
</dbReference>
<dbReference type="Gene3D" id="3.40.50.150">
    <property type="entry name" value="Vaccinia Virus protein VP39"/>
    <property type="match status" value="1"/>
</dbReference>
<comment type="caution">
    <text evidence="1">The sequence shown here is derived from an EMBL/GenBank/DDBJ whole genome shotgun (WGS) entry which is preliminary data.</text>
</comment>
<evidence type="ECO:0008006" key="3">
    <source>
        <dbReference type="Google" id="ProtNLM"/>
    </source>
</evidence>
<protein>
    <recommendedName>
        <fullName evidence="3">Methyltransferase-like protein 9</fullName>
    </recommendedName>
</protein>